<keyword evidence="1" id="KW-0489">Methyltransferase</keyword>
<protein>
    <submittedName>
        <fullName evidence="1">Class I SAM-dependent methyltransferase</fullName>
    </submittedName>
</protein>
<proteinExistence type="predicted"/>
<dbReference type="Gene3D" id="3.40.50.150">
    <property type="entry name" value="Vaccinia Virus protein VP39"/>
    <property type="match status" value="1"/>
</dbReference>
<dbReference type="Pfam" id="PF13489">
    <property type="entry name" value="Methyltransf_23"/>
    <property type="match status" value="1"/>
</dbReference>
<accession>A0ABN1J8C2</accession>
<gene>
    <name evidence="1" type="ORF">GCM10009430_44720</name>
</gene>
<dbReference type="Proteomes" id="UP001501758">
    <property type="component" value="Unassembled WGS sequence"/>
</dbReference>
<keyword evidence="2" id="KW-1185">Reference proteome</keyword>
<dbReference type="GO" id="GO:0008168">
    <property type="term" value="F:methyltransferase activity"/>
    <property type="evidence" value="ECO:0007669"/>
    <property type="project" value="UniProtKB-KW"/>
</dbReference>
<dbReference type="RefSeq" id="WP_343914472.1">
    <property type="nucleotide sequence ID" value="NZ_BAAAGE010000006.1"/>
</dbReference>
<comment type="caution">
    <text evidence="1">The sequence shown here is derived from an EMBL/GenBank/DDBJ whole genome shotgun (WGS) entry which is preliminary data.</text>
</comment>
<keyword evidence="1" id="KW-0808">Transferase</keyword>
<evidence type="ECO:0000313" key="1">
    <source>
        <dbReference type="EMBL" id="GAA0731977.1"/>
    </source>
</evidence>
<dbReference type="SUPFAM" id="SSF53335">
    <property type="entry name" value="S-adenosyl-L-methionine-dependent methyltransferases"/>
    <property type="match status" value="1"/>
</dbReference>
<name>A0ABN1J8C2_9FLAO</name>
<dbReference type="InterPro" id="IPR029063">
    <property type="entry name" value="SAM-dependent_MTases_sf"/>
</dbReference>
<evidence type="ECO:0000313" key="2">
    <source>
        <dbReference type="Proteomes" id="UP001501758"/>
    </source>
</evidence>
<sequence length="247" mass="29194">MYERVKKVLKKIIPKDLLFRYEEKIRFPFAIQYYGRNHVCNICNAHLRKFIILDTGEKICPYCGSLSRTRRLYKILLDRFDLKGNILHFSPSRSLYRRLKKNKSISYFSTDFESEFIADFQYDITAISVEDNLFDFIICYHILEHIENDKKAMSELYRVLKPNGILLIQTPFKDGEIYEDLNIKDPNERLHHFGQEDHVRVYSVEGLKNRLKESNFTNIQSLEFTSDSTNPSANGLLTEETILEVTK</sequence>
<dbReference type="EMBL" id="BAAAGE010000006">
    <property type="protein sequence ID" value="GAA0731977.1"/>
    <property type="molecule type" value="Genomic_DNA"/>
</dbReference>
<reference evidence="1 2" key="1">
    <citation type="journal article" date="2019" name="Int. J. Syst. Evol. Microbiol.">
        <title>The Global Catalogue of Microorganisms (GCM) 10K type strain sequencing project: providing services to taxonomists for standard genome sequencing and annotation.</title>
        <authorList>
            <consortium name="The Broad Institute Genomics Platform"/>
            <consortium name="The Broad Institute Genome Sequencing Center for Infectious Disease"/>
            <person name="Wu L."/>
            <person name="Ma J."/>
        </authorList>
    </citation>
    <scope>NUCLEOTIDE SEQUENCE [LARGE SCALE GENOMIC DNA]</scope>
    <source>
        <strain evidence="1 2">JCM 15974</strain>
    </source>
</reference>
<dbReference type="CDD" id="cd02440">
    <property type="entry name" value="AdoMet_MTases"/>
    <property type="match status" value="1"/>
</dbReference>
<organism evidence="1 2">
    <name type="scientific">Aquimarina litoralis</name>
    <dbReference type="NCBI Taxonomy" id="584605"/>
    <lineage>
        <taxon>Bacteria</taxon>
        <taxon>Pseudomonadati</taxon>
        <taxon>Bacteroidota</taxon>
        <taxon>Flavobacteriia</taxon>
        <taxon>Flavobacteriales</taxon>
        <taxon>Flavobacteriaceae</taxon>
        <taxon>Aquimarina</taxon>
    </lineage>
</organism>
<dbReference type="GO" id="GO:0032259">
    <property type="term" value="P:methylation"/>
    <property type="evidence" value="ECO:0007669"/>
    <property type="project" value="UniProtKB-KW"/>
</dbReference>